<dbReference type="STRING" id="237631.A0A0D1EBQ5"/>
<dbReference type="EMBL" id="CM003140">
    <property type="protein sequence ID" value="KIS71780.1"/>
    <property type="molecule type" value="Genomic_DNA"/>
</dbReference>
<reference evidence="2" key="3">
    <citation type="submission" date="2014-01" db="EMBL/GenBank/DDBJ databases">
        <title>Expression analysis of the homolog gene GPI1 of Saccharomyces cerevisiae in Ustilago maydis.</title>
        <authorList>
            <person name="Hernandez-Silva D.J.Sr."/>
            <person name="Ruiz-Herrera J.Sr."/>
            <person name="Arechiga-Carvajal E.T."/>
        </authorList>
    </citation>
    <scope>NUCLEOTIDE SEQUENCE</scope>
    <source>
        <strain evidence="2">FB2</strain>
    </source>
</reference>
<dbReference type="Pfam" id="PF05024">
    <property type="entry name" value="Gpi1"/>
    <property type="match status" value="1"/>
</dbReference>
<keyword evidence="1" id="KW-1133">Transmembrane helix</keyword>
<feature type="transmembrane region" description="Helical" evidence="1">
    <location>
        <begin position="527"/>
        <end position="556"/>
    </location>
</feature>
<feature type="transmembrane region" description="Helical" evidence="1">
    <location>
        <begin position="627"/>
        <end position="649"/>
    </location>
</feature>
<dbReference type="OrthoDB" id="70250at2759"/>
<name>A0A0D1EBQ5_MYCMD</name>
<reference evidence="4" key="5">
    <citation type="submission" date="2014-09" db="EMBL/GenBank/DDBJ databases">
        <authorList>
            <person name="Gueldener U."/>
            <person name="Muensterkoetter M."/>
            <person name="Walter M.C."/>
            <person name="Mannhaupt G."/>
            <person name="Kahmann R."/>
        </authorList>
    </citation>
    <scope>GENOME REANNOTATION</scope>
    <source>
        <strain evidence="4">521 / FGSC 9021</strain>
    </source>
</reference>
<evidence type="ECO:0000313" key="3">
    <source>
        <dbReference type="EMBL" id="KIS71780.1"/>
    </source>
</evidence>
<feature type="transmembrane region" description="Helical" evidence="1">
    <location>
        <begin position="562"/>
        <end position="579"/>
    </location>
</feature>
<gene>
    <name evidence="3" type="ORF">UMAG_00213</name>
</gene>
<evidence type="ECO:0000313" key="2">
    <source>
        <dbReference type="EMBL" id="AIZ70318.1"/>
    </source>
</evidence>
<protein>
    <submittedName>
        <fullName evidence="2">GPI1</fullName>
    </submittedName>
</protein>
<dbReference type="GeneID" id="23561582"/>
<dbReference type="OMA" id="MLQYFAL"/>
<dbReference type="Proteomes" id="UP000000561">
    <property type="component" value="Chromosome 1"/>
</dbReference>
<sequence>MSHFEATNIKKRSSIPAQQDEVDARAHGMAITATFDVAGIESLLVFWPDKLVDLSPLVAAQRKIGPQQDGIPARLLVGNIVHGHSCEAAVVIVGTIQVSDFDHISSKIVANGLRVVGSMPTTRQKHGIFGTSTSTMLADSPVWLFMSSFCPHGELPSVTSVKFRGSVSGDGHADICAAHIHPAPCAVTMIRYSVPSSRMLQYFALEPLRLAPVSGMKLVSTAKALLVPDSQLSAYSSLLAASSAPSELENKFLQLLMLDPLHWHSFRSVGPHQCQMPCGTALRRAIKYVNRLQAQHECLAASSSSQNGAGNGAILPSRYGIKASVSTGPLARVGKAATLMALVVQAILQHPLFTVKKRAIVIDGVARRLPGSQARNWSLTSVSASARQLNVRISQLVVAPRLASRLRYLRKQQTLPIDEIAAPYIGLWNAVWLIANDVILGYAASVLLLQYRSQLAQLCRDLSERFLVDSILWLLSWLENWPAGLKLNTELSLFFSDAYSSLTIAWQAQGLGYVLPRLETIITAMAIAGRLMGVTMVFCMVQDLVSICTLHITVFYTLSFKTMRAFVYVLLSLFDMFRGKKRNALRGGRLDDASYELDQLLLGTLLFTLVAFLFPTVYVYYLAFGLIRFAVVAFEAGIVETCLALLNHLPMFALMLRVKDPHRLPAGVWLQELGTRVSNDTSDDTHALPMSRFRLRCRPLTVSDIFEGYGQHVSGLFEVPEMLLRCIFGRSLRSSPPTM</sequence>
<accession>A0A120GVG0</accession>
<dbReference type="InterPro" id="IPR007720">
    <property type="entry name" value="PigQ/GPI1"/>
</dbReference>
<dbReference type="InParanoid" id="A0A0D1EBQ5"/>
<evidence type="ECO:0000256" key="1">
    <source>
        <dbReference type="SAM" id="Phobius"/>
    </source>
</evidence>
<dbReference type="AlphaFoldDB" id="A0A0D1EBQ5"/>
<dbReference type="GO" id="GO:0006506">
    <property type="term" value="P:GPI anchor biosynthetic process"/>
    <property type="evidence" value="ECO:0000318"/>
    <property type="project" value="GO_Central"/>
</dbReference>
<dbReference type="PANTHER" id="PTHR21329">
    <property type="entry name" value="PHOSPHATIDYLINOSITOL N-ACETYLGLUCOSAMINYLTRANSFERASE SUBUNIT Q-RELATED"/>
    <property type="match status" value="1"/>
</dbReference>
<reference evidence="3 4" key="2">
    <citation type="journal article" date="2006" name="Nature">
        <title>Insights from the genome of the biotrophic fungal plant pathogen Ustilago maydis.</title>
        <authorList>
            <person name="Kamper J."/>
            <person name="Kahmann R."/>
            <person name="Bolker M."/>
            <person name="Ma L.J."/>
            <person name="Brefort T."/>
            <person name="Saville B.J."/>
            <person name="Banuett F."/>
            <person name="Kronstad J.W."/>
            <person name="Gold S.E."/>
            <person name="Muller O."/>
            <person name="Perlin M.H."/>
            <person name="Wosten H.A."/>
            <person name="de Vries R."/>
            <person name="Ruiz-Herrera J."/>
            <person name="Reynaga-Pena C.G."/>
            <person name="Snetselaar K."/>
            <person name="McCann M."/>
            <person name="Perez-Martin J."/>
            <person name="Feldbrugge M."/>
            <person name="Basse C.W."/>
            <person name="Steinberg G."/>
            <person name="Ibeas J.I."/>
            <person name="Holloman W."/>
            <person name="Guzman P."/>
            <person name="Farman M."/>
            <person name="Stajich J.E."/>
            <person name="Sentandreu R."/>
            <person name="Gonzalez-Prieto J.M."/>
            <person name="Kennell J.C."/>
            <person name="Molina L."/>
            <person name="Schirawski J."/>
            <person name="Mendoza-Mendoza A."/>
            <person name="Greilinger D."/>
            <person name="Munch K."/>
            <person name="Rossel N."/>
            <person name="Scherer M."/>
            <person name="Vranes M."/>
            <person name="Ladendorf O."/>
            <person name="Vincon V."/>
            <person name="Fuchs U."/>
            <person name="Sandrock B."/>
            <person name="Meng S."/>
            <person name="Ho E.C."/>
            <person name="Cahill M.J."/>
            <person name="Boyce K.J."/>
            <person name="Klose J."/>
            <person name="Klosterman S.J."/>
            <person name="Deelstra H.J."/>
            <person name="Ortiz-Castellanos L."/>
            <person name="Li W."/>
            <person name="Sanchez-Alonso P."/>
            <person name="Schreier P.H."/>
            <person name="Hauser-Hahn I."/>
            <person name="Vaupel M."/>
            <person name="Koopmann E."/>
            <person name="Friedrich G."/>
            <person name="Voss H."/>
            <person name="Schluter T."/>
            <person name="Margolis J."/>
            <person name="Platt D."/>
            <person name="Swimmer C."/>
            <person name="Gnirke A."/>
            <person name="Chen F."/>
            <person name="Vysotskaia V."/>
            <person name="Mannhaupt G."/>
            <person name="Guldener U."/>
            <person name="Munsterkotter M."/>
            <person name="Haase D."/>
            <person name="Oesterheld M."/>
            <person name="Mewes H.W."/>
            <person name="Mauceli E.W."/>
            <person name="DeCaprio D."/>
            <person name="Wade C.M."/>
            <person name="Butler J."/>
            <person name="Young S."/>
            <person name="Jaffe D.B."/>
            <person name="Calvo S."/>
            <person name="Nusbaum C."/>
            <person name="Galagan J."/>
            <person name="Birren B.W."/>
        </authorList>
    </citation>
    <scope>NUCLEOTIDE SEQUENCE [LARGE SCALE GENOMIC DNA]</scope>
    <source>
        <strain evidence="3">521</strain>
        <strain evidence="4">521 / FGSC 9021</strain>
    </source>
</reference>
<dbReference type="GO" id="GO:0005783">
    <property type="term" value="C:endoplasmic reticulum"/>
    <property type="evidence" value="ECO:0000318"/>
    <property type="project" value="GO_Central"/>
</dbReference>
<organism evidence="3 4">
    <name type="scientific">Mycosarcoma maydis</name>
    <name type="common">Corn smut fungus</name>
    <name type="synonym">Ustilago maydis</name>
    <dbReference type="NCBI Taxonomy" id="5270"/>
    <lineage>
        <taxon>Eukaryota</taxon>
        <taxon>Fungi</taxon>
        <taxon>Dikarya</taxon>
        <taxon>Basidiomycota</taxon>
        <taxon>Ustilaginomycotina</taxon>
        <taxon>Ustilaginomycetes</taxon>
        <taxon>Ustilaginales</taxon>
        <taxon>Ustilaginaceae</taxon>
        <taxon>Mycosarcoma</taxon>
    </lineage>
</organism>
<dbReference type="GO" id="GO:0016020">
    <property type="term" value="C:membrane"/>
    <property type="evidence" value="ECO:0007669"/>
    <property type="project" value="InterPro"/>
</dbReference>
<dbReference type="eggNOG" id="KOG1183">
    <property type="taxonomic scope" value="Eukaryota"/>
</dbReference>
<dbReference type="KEGG" id="uma:UMAG_00213"/>
<dbReference type="PANTHER" id="PTHR21329:SF3">
    <property type="entry name" value="PHOSPHATIDYLINOSITOL N-ACETYLGLUCOSAMINYLTRANSFERASE SUBUNIT Q"/>
    <property type="match status" value="1"/>
</dbReference>
<evidence type="ECO:0000313" key="4">
    <source>
        <dbReference type="Proteomes" id="UP000000561"/>
    </source>
</evidence>
<reference evidence="3" key="1">
    <citation type="submission" date="2003-07" db="EMBL/GenBank/DDBJ databases">
        <authorList>
            <person name="Birren B."/>
            <person name="Nusbaum C."/>
            <person name="Abebe A."/>
            <person name="Abouelleil A."/>
            <person name="Adekoya E."/>
            <person name="Ait-zahra M."/>
            <person name="Allen N."/>
            <person name="Allen T."/>
            <person name="An P."/>
            <person name="Anderson M."/>
            <person name="Anderson S."/>
            <person name="Arachchi H."/>
            <person name="Armbruster J."/>
            <person name="Bachantsang P."/>
            <person name="Baldwin J."/>
            <person name="Barry A."/>
            <person name="Bayul T."/>
            <person name="Blitshsteyn B."/>
            <person name="Bloom T."/>
            <person name="Blye J."/>
            <person name="Boguslavskiy L."/>
            <person name="Borowsky M."/>
            <person name="Boukhgalter B."/>
            <person name="Brunache A."/>
            <person name="Butler J."/>
            <person name="Calixte N."/>
            <person name="Calvo S."/>
            <person name="Camarata J."/>
            <person name="Campo K."/>
            <person name="Chang J."/>
            <person name="Cheshatsang Y."/>
            <person name="Citroen M."/>
            <person name="Collymore A."/>
            <person name="Considine T."/>
            <person name="Cook A."/>
            <person name="Cooke P."/>
            <person name="Corum B."/>
            <person name="Cuomo C."/>
            <person name="David R."/>
            <person name="Dawoe T."/>
            <person name="Degray S."/>
            <person name="Dodge S."/>
            <person name="Dooley K."/>
            <person name="Dorje P."/>
            <person name="Dorjee K."/>
            <person name="Dorris L."/>
            <person name="Duffey N."/>
            <person name="Dupes A."/>
            <person name="Elkins T."/>
            <person name="Engels R."/>
            <person name="Erickson J."/>
            <person name="Farina A."/>
            <person name="Faro S."/>
            <person name="Ferreira P."/>
            <person name="Fischer H."/>
            <person name="Fitzgerald M."/>
            <person name="Foley K."/>
            <person name="Gage D."/>
            <person name="Galagan J."/>
            <person name="Gearin G."/>
            <person name="Gnerre S."/>
            <person name="Gnirke A."/>
            <person name="Goyette A."/>
            <person name="Graham J."/>
            <person name="Grandbois E."/>
            <person name="Gyaltsen K."/>
            <person name="Hafez N."/>
            <person name="Hagopian D."/>
            <person name="Hagos B."/>
            <person name="Hall J."/>
            <person name="Hatcher B."/>
            <person name="Heller A."/>
            <person name="Higgins H."/>
            <person name="Honan T."/>
            <person name="Horn A."/>
            <person name="Houde N."/>
            <person name="Hughes L."/>
            <person name="Hulme W."/>
            <person name="Husby E."/>
            <person name="Iliev I."/>
            <person name="Jaffe D."/>
            <person name="Jones C."/>
            <person name="Kamal M."/>
            <person name="Kamat A."/>
            <person name="Kamvysselis M."/>
            <person name="Karlsson E."/>
            <person name="Kells C."/>
            <person name="Kieu A."/>
            <person name="Kisner P."/>
            <person name="Kodira C."/>
            <person name="Kulbokas E."/>
            <person name="Labutti K."/>
            <person name="Lama D."/>
            <person name="Landers T."/>
            <person name="Leger J."/>
            <person name="Levine S."/>
            <person name="Lewis D."/>
            <person name="Lewis T."/>
            <person name="Lindblad-toh K."/>
            <person name="Liu X."/>
            <person name="Lokyitsang T."/>
            <person name="Lokyitsang Y."/>
            <person name="Lucien O."/>
            <person name="Lui A."/>
            <person name="Ma L.J."/>
            <person name="Mabbitt R."/>
            <person name="Macdonald J."/>
            <person name="Maclean C."/>
            <person name="Major J."/>
            <person name="Manning J."/>
            <person name="Marabella R."/>
            <person name="Maru K."/>
            <person name="Matthews C."/>
            <person name="Mauceli E."/>
            <person name="Mccarthy M."/>
            <person name="Mcdonough S."/>
            <person name="Mcghee T."/>
            <person name="Meldrim J."/>
            <person name="Meneus L."/>
            <person name="Mesirov J."/>
            <person name="Mihalev A."/>
            <person name="Mihova T."/>
            <person name="Mikkelsen T."/>
            <person name="Mlenga V."/>
            <person name="Moru K."/>
            <person name="Mozes J."/>
            <person name="Mulrain L."/>
            <person name="Munson G."/>
            <person name="Naylor J."/>
            <person name="Newes C."/>
            <person name="Nguyen C."/>
            <person name="Nguyen N."/>
            <person name="Nguyen T."/>
            <person name="Nicol R."/>
            <person name="Nielsen C."/>
            <person name="Nizzari M."/>
            <person name="Norbu C."/>
            <person name="Norbu N."/>
            <person name="O'donnell P."/>
            <person name="Okoawo O."/>
            <person name="O'leary S."/>
            <person name="Omotosho B."/>
            <person name="O'neill K."/>
            <person name="Osman S."/>
            <person name="Parker S."/>
            <person name="Perrin D."/>
            <person name="Phunkhang P."/>
            <person name="Piqani B."/>
            <person name="Purcell S."/>
            <person name="Rachupka T."/>
            <person name="Ramasamy U."/>
            <person name="Rameau R."/>
            <person name="Ray V."/>
            <person name="Raymond C."/>
            <person name="Retta R."/>
            <person name="Richardson S."/>
            <person name="Rise C."/>
            <person name="Rodriguez J."/>
            <person name="Rogers J."/>
            <person name="Rogov P."/>
            <person name="Rutman M."/>
            <person name="Schupbach R."/>
            <person name="Seaman C."/>
            <person name="Settipalli S."/>
            <person name="Sharpe T."/>
            <person name="Sheridan J."/>
            <person name="Sherpa N."/>
            <person name="Shi J."/>
            <person name="Smirnov S."/>
            <person name="Smith C."/>
            <person name="Sougnez C."/>
            <person name="Spencer B."/>
            <person name="Stalker J."/>
            <person name="Stange-thomann N."/>
            <person name="Stavropoulos S."/>
            <person name="Stetson K."/>
            <person name="Stone C."/>
            <person name="Stone S."/>
            <person name="Stubbs M."/>
            <person name="Talamas J."/>
            <person name="Tchuinga P."/>
            <person name="Tenzing P."/>
            <person name="Tesfaye S."/>
            <person name="Theodore J."/>
            <person name="Thoulutsang Y."/>
            <person name="Topham K."/>
            <person name="Towey S."/>
            <person name="Tsamla T."/>
            <person name="Tsomo N."/>
            <person name="Vallee D."/>
            <person name="Vassiliev H."/>
            <person name="Venkataraman V."/>
            <person name="Vinson J."/>
            <person name="Vo A."/>
            <person name="Wade C."/>
            <person name="Wang S."/>
            <person name="Wangchuk T."/>
            <person name="Wangdi T."/>
            <person name="Whittaker C."/>
            <person name="Wilkinson J."/>
            <person name="Wu Y."/>
            <person name="Wyman D."/>
            <person name="Yadav S."/>
            <person name="Yang S."/>
            <person name="Yang X."/>
            <person name="Yeager S."/>
            <person name="Yee E."/>
            <person name="Young G."/>
            <person name="Zainoun J."/>
            <person name="Zembeck L."/>
            <person name="Zimmer A."/>
            <person name="Zody M."/>
            <person name="Lander E."/>
        </authorList>
    </citation>
    <scope>NUCLEOTIDE SEQUENCE</scope>
    <source>
        <strain evidence="3">521</strain>
    </source>
</reference>
<proteinExistence type="predicted"/>
<feature type="transmembrane region" description="Helical" evidence="1">
    <location>
        <begin position="600"/>
        <end position="621"/>
    </location>
</feature>
<keyword evidence="1" id="KW-0472">Membrane</keyword>
<dbReference type="EMBL" id="KJ361507">
    <property type="protein sequence ID" value="AIZ70318.1"/>
    <property type="molecule type" value="Genomic_DNA"/>
</dbReference>
<accession>A0A0D1EBQ5</accession>
<dbReference type="VEuPathDB" id="FungiDB:UMAG_00213"/>
<dbReference type="RefSeq" id="XP_011386149.1">
    <property type="nucleotide sequence ID" value="XM_011387847.1"/>
</dbReference>
<reference evidence="3" key="4">
    <citation type="submission" date="2014-09" db="EMBL/GenBank/DDBJ databases">
        <authorList>
            <person name="Guldener U."/>
            <person name="Munsterkotter M."/>
            <person name="Walter M.C."/>
            <person name="Mannhaupt G."/>
            <person name="Kahmann R."/>
        </authorList>
    </citation>
    <scope>NUCLEOTIDE SEQUENCE</scope>
    <source>
        <strain evidence="3">521</strain>
    </source>
</reference>
<keyword evidence="4" id="KW-1185">Reference proteome</keyword>
<keyword evidence="1" id="KW-0812">Transmembrane</keyword>